<feature type="region of interest" description="Disordered" evidence="1">
    <location>
        <begin position="19"/>
        <end position="123"/>
    </location>
</feature>
<feature type="compositionally biased region" description="Polar residues" evidence="1">
    <location>
        <begin position="75"/>
        <end position="96"/>
    </location>
</feature>
<accession>A0A1L8D8K1</accession>
<dbReference type="AlphaFoldDB" id="A0A1L8D8K1"/>
<evidence type="ECO:0000313" key="2">
    <source>
        <dbReference type="EMBL" id="JAV02771.1"/>
    </source>
</evidence>
<name>A0A1L8D8K1_9DIPT</name>
<dbReference type="EMBL" id="GFDF01011313">
    <property type="protein sequence ID" value="JAV02771.1"/>
    <property type="molecule type" value="Transcribed_RNA"/>
</dbReference>
<proteinExistence type="predicted"/>
<feature type="compositionally biased region" description="Basic residues" evidence="1">
    <location>
        <begin position="113"/>
        <end position="123"/>
    </location>
</feature>
<feature type="compositionally biased region" description="Polar residues" evidence="1">
    <location>
        <begin position="19"/>
        <end position="29"/>
    </location>
</feature>
<organism evidence="2">
    <name type="scientific">Nyssomyia neivai</name>
    <dbReference type="NCBI Taxonomy" id="330878"/>
    <lineage>
        <taxon>Eukaryota</taxon>
        <taxon>Metazoa</taxon>
        <taxon>Ecdysozoa</taxon>
        <taxon>Arthropoda</taxon>
        <taxon>Hexapoda</taxon>
        <taxon>Insecta</taxon>
        <taxon>Pterygota</taxon>
        <taxon>Neoptera</taxon>
        <taxon>Endopterygota</taxon>
        <taxon>Diptera</taxon>
        <taxon>Nematocera</taxon>
        <taxon>Psychodoidea</taxon>
        <taxon>Psychodidae</taxon>
        <taxon>Nyssomyia</taxon>
    </lineage>
</organism>
<feature type="compositionally biased region" description="Polar residues" evidence="1">
    <location>
        <begin position="38"/>
        <end position="60"/>
    </location>
</feature>
<protein>
    <submittedName>
        <fullName evidence="2">Uncharacterized protein</fullName>
    </submittedName>
</protein>
<reference evidence="2" key="1">
    <citation type="submission" date="2016-12" db="EMBL/GenBank/DDBJ databases">
        <title>An insight into the sialome and mialome of the sand fly, Nyssomyia neivai.</title>
        <authorList>
            <person name="Sebastian V."/>
            <person name="Goulart T.M."/>
            <person name="Oliveira W."/>
            <person name="Calvo E."/>
            <person name="Oliveira L.F."/>
            <person name="Pinto M.C."/>
            <person name="Rosselino A.M."/>
            <person name="Ribeiro J.M."/>
        </authorList>
    </citation>
    <scope>NUCLEOTIDE SEQUENCE</scope>
</reference>
<sequence>MNNSTVIIGSTVPILERNQSTSNTFSHQAPYSPPYTPVHQTRSTTSYSSPYDPIKNNNCNEPFDYYRKQPYAPTAPTTLTNSDSNYSPKTPQNNYYNDLRKSANQNAPNPPAKPKKKSMCLIM</sequence>
<evidence type="ECO:0000256" key="1">
    <source>
        <dbReference type="SAM" id="MobiDB-lite"/>
    </source>
</evidence>